<dbReference type="AlphaFoldDB" id="A0A1X0D1N3"/>
<dbReference type="RefSeq" id="WP_083032715.1">
    <property type="nucleotide sequence ID" value="NZ_AP022618.1"/>
</dbReference>
<dbReference type="STRING" id="444597.BST26_17300"/>
<feature type="compositionally biased region" description="Low complexity" evidence="1">
    <location>
        <begin position="132"/>
        <end position="150"/>
    </location>
</feature>
<reference evidence="3 4" key="1">
    <citation type="submission" date="2016-12" db="EMBL/GenBank/DDBJ databases">
        <title>The new phylogeny of genus Mycobacterium.</title>
        <authorList>
            <person name="Tortoli E."/>
            <person name="Trovato A."/>
            <person name="Cirillo D.M."/>
        </authorList>
    </citation>
    <scope>NUCLEOTIDE SEQUENCE [LARGE SCALE GENOMIC DNA]</scope>
    <source>
        <strain evidence="3 4">DSM 45130</strain>
    </source>
</reference>
<name>A0A1X0D1N3_9MYCO</name>
<gene>
    <name evidence="3" type="ORF">BST26_17300</name>
</gene>
<keyword evidence="4" id="KW-1185">Reference proteome</keyword>
<comment type="caution">
    <text evidence="3">The sequence shown here is derived from an EMBL/GenBank/DDBJ whole genome shotgun (WGS) entry which is preliminary data.</text>
</comment>
<dbReference type="EMBL" id="MVHS01000052">
    <property type="protein sequence ID" value="ORA66334.1"/>
    <property type="molecule type" value="Genomic_DNA"/>
</dbReference>
<evidence type="ECO:0000313" key="3">
    <source>
        <dbReference type="EMBL" id="ORA66334.1"/>
    </source>
</evidence>
<feature type="region of interest" description="Disordered" evidence="1">
    <location>
        <begin position="132"/>
        <end position="162"/>
    </location>
</feature>
<evidence type="ECO:0000259" key="2">
    <source>
        <dbReference type="Pfam" id="PF04993"/>
    </source>
</evidence>
<dbReference type="SUPFAM" id="SSF159894">
    <property type="entry name" value="YgaC/TfoX-N like"/>
    <property type="match status" value="1"/>
</dbReference>
<dbReference type="Gene3D" id="3.30.1460.30">
    <property type="entry name" value="YgaC/TfoX-N like chaperone"/>
    <property type="match status" value="1"/>
</dbReference>
<evidence type="ECO:0000256" key="1">
    <source>
        <dbReference type="SAM" id="MobiDB-lite"/>
    </source>
</evidence>
<accession>A0A1X0D1N3</accession>
<feature type="domain" description="TfoX N-terminal" evidence="2">
    <location>
        <begin position="21"/>
        <end position="104"/>
    </location>
</feature>
<evidence type="ECO:0000313" key="4">
    <source>
        <dbReference type="Proteomes" id="UP000192801"/>
    </source>
</evidence>
<proteinExistence type="predicted"/>
<dbReference type="InterPro" id="IPR007076">
    <property type="entry name" value="TfoX_N"/>
</dbReference>
<dbReference type="Proteomes" id="UP000192801">
    <property type="component" value="Unassembled WGS sequence"/>
</dbReference>
<organism evidence="3 4">
    <name type="scientific">Mycolicibacterium insubricum</name>
    <dbReference type="NCBI Taxonomy" id="444597"/>
    <lineage>
        <taxon>Bacteria</taxon>
        <taxon>Bacillati</taxon>
        <taxon>Actinomycetota</taxon>
        <taxon>Actinomycetes</taxon>
        <taxon>Mycobacteriales</taxon>
        <taxon>Mycobacteriaceae</taxon>
        <taxon>Mycolicibacterium</taxon>
    </lineage>
</organism>
<sequence>MAHDAHLAARVRASFGGDPSLSEKAMFGALAFLVDGRIAVVVNAGGLWVRAGDAAGAAELLRTTPARPAEMGAKEMRGWVQVDAEHLWGQPDLDEWIAIGIAAASAKAERSRTPNQAASEFHASVSASARAAAPGCPSATAAPPGRCLRPAAPPPRWRRRSG</sequence>
<dbReference type="Pfam" id="PF04993">
    <property type="entry name" value="TfoX_N"/>
    <property type="match status" value="1"/>
</dbReference>
<dbReference type="OrthoDB" id="214902at2"/>
<protein>
    <recommendedName>
        <fullName evidence="2">TfoX N-terminal domain-containing protein</fullName>
    </recommendedName>
</protein>